<evidence type="ECO:0000313" key="5">
    <source>
        <dbReference type="Proteomes" id="UP000567099"/>
    </source>
</evidence>
<accession>A0A2L1CAR7</accession>
<dbReference type="EMBL" id="JACHED010000004">
    <property type="protein sequence ID" value="MBB6497674.1"/>
    <property type="molecule type" value="Genomic_DNA"/>
</dbReference>
<reference evidence="2 5" key="3">
    <citation type="submission" date="2020-07" db="EMBL/GenBank/DDBJ databases">
        <title>Genomic Encyclopedia of Type Strains, Phase IV (KMG-V): Genome sequencing to study the core and pangenomes of soil and plant-associated prokaryotes.</title>
        <authorList>
            <person name="Whitman W."/>
        </authorList>
    </citation>
    <scope>NUCLEOTIDE SEQUENCE [LARGE SCALE GENOMIC DNA]</scope>
    <source>
        <strain evidence="2 5">C13</strain>
        <strain evidence="3 6">D1</strain>
    </source>
</reference>
<dbReference type="AlphaFoldDB" id="A0A2L1CAR7"/>
<dbReference type="KEGG" id="mmad:MMJJ_10030"/>
<dbReference type="InterPro" id="IPR012340">
    <property type="entry name" value="NA-bd_OB-fold"/>
</dbReference>
<dbReference type="RefSeq" id="WP_104837933.1">
    <property type="nucleotide sequence ID" value="NZ_CP026606.1"/>
</dbReference>
<evidence type="ECO:0000313" key="2">
    <source>
        <dbReference type="EMBL" id="MBA2864787.1"/>
    </source>
</evidence>
<sequence length="194" mass="23137">MREGHEQNKREFEDYAYVLDFLEYGYPEDTRPLHQKKPIAQAFGEKQFVMMELTFKDNQVADLAEKLYIGKGKREKVEFVSKMLKYEQLTPTAKTELLHVIKEAVKAQEERFIEFLNNCGPITNRMHTLQLLPGIGKTSMWKVIEEREIKKFESFKDFEDRVRKNIVDPLAKRIEEELKEPQKHYVLVKWKTTH</sequence>
<gene>
    <name evidence="2" type="ORF">HNP94_001815</name>
    <name evidence="3" type="ORF">HNP96_001722</name>
    <name evidence="1" type="ORF">MMJJ_10030</name>
</gene>
<name>A0A2L1CAR7_METMI</name>
<dbReference type="EMBL" id="CP026606">
    <property type="protein sequence ID" value="AVB76403.1"/>
    <property type="molecule type" value="Genomic_DNA"/>
</dbReference>
<dbReference type="PANTHER" id="PTHR40734">
    <property type="entry name" value="TRNA-SPECIFIC ADENOSINE DEAMINASE-RELATED"/>
    <property type="match status" value="1"/>
</dbReference>
<dbReference type="Proteomes" id="UP000590564">
    <property type="component" value="Unassembled WGS sequence"/>
</dbReference>
<dbReference type="EMBL" id="JACDUO010000003">
    <property type="protein sequence ID" value="MBA2864787.1"/>
    <property type="molecule type" value="Genomic_DNA"/>
</dbReference>
<evidence type="ECO:0000313" key="4">
    <source>
        <dbReference type="Proteomes" id="UP000239462"/>
    </source>
</evidence>
<dbReference type="Gene3D" id="1.10.150.280">
    <property type="entry name" value="AF1531-like domain"/>
    <property type="match status" value="1"/>
</dbReference>
<dbReference type="PANTHER" id="PTHR40734:SF1">
    <property type="entry name" value="DNA-BINDING PROTEIN"/>
    <property type="match status" value="1"/>
</dbReference>
<proteinExistence type="predicted"/>
<dbReference type="Proteomes" id="UP000239462">
    <property type="component" value="Chromosome"/>
</dbReference>
<evidence type="ECO:0000313" key="1">
    <source>
        <dbReference type="EMBL" id="AVB76403.1"/>
    </source>
</evidence>
<reference evidence="1" key="2">
    <citation type="submission" date="2018-02" db="EMBL/GenBank/DDBJ databases">
        <title>Complete genome sequence of the Methanococcus maripaludis type strain JJ (DSM 2067), a model for selenoprotein synthesis in Archaea.</title>
        <authorList>
            <person name="Poehlein A."/>
            <person name="Heym D."/>
            <person name="Quitzke V."/>
            <person name="Fersch J."/>
            <person name="Daniel R."/>
            <person name="Rother M."/>
        </authorList>
    </citation>
    <scope>NUCLEOTIDE SEQUENCE [LARGE SCALE GENOMIC DNA]</scope>
    <source>
        <strain evidence="1">DSM 2067</strain>
    </source>
</reference>
<dbReference type="Pfam" id="PF04919">
    <property type="entry name" value="DUF655"/>
    <property type="match status" value="1"/>
</dbReference>
<evidence type="ECO:0000313" key="3">
    <source>
        <dbReference type="EMBL" id="MBB6497674.1"/>
    </source>
</evidence>
<dbReference type="InterPro" id="IPR007003">
    <property type="entry name" value="DUF655"/>
</dbReference>
<dbReference type="Proteomes" id="UP000567099">
    <property type="component" value="Unassembled WGS sequence"/>
</dbReference>
<protein>
    <submittedName>
        <fullName evidence="2">Putative nucleotide binding protein</fullName>
    </submittedName>
</protein>
<dbReference type="Gene3D" id="2.40.50.140">
    <property type="entry name" value="Nucleic acid-binding proteins"/>
    <property type="match status" value="1"/>
</dbReference>
<dbReference type="SUPFAM" id="SSF160975">
    <property type="entry name" value="AF1531-like"/>
    <property type="match status" value="1"/>
</dbReference>
<dbReference type="GeneID" id="36102089"/>
<organism evidence="1 4">
    <name type="scientific">Methanococcus maripaludis</name>
    <name type="common">Methanococcus deltae</name>
    <dbReference type="NCBI Taxonomy" id="39152"/>
    <lineage>
        <taxon>Archaea</taxon>
        <taxon>Methanobacteriati</taxon>
        <taxon>Methanobacteriota</taxon>
        <taxon>Methanomada group</taxon>
        <taxon>Methanococci</taxon>
        <taxon>Methanococcales</taxon>
        <taxon>Methanococcaceae</taxon>
        <taxon>Methanococcus</taxon>
    </lineage>
</organism>
<reference evidence="4" key="1">
    <citation type="journal article" date="2018" name="Genome Announc.">
        <title>Complete Genome Sequence of the Methanococcus maripaludis Type Strain JJ (DSM 2067), a Model for Selenoprotein Synthesis in Archaea.</title>
        <authorList>
            <person name="Poehlein A."/>
            <person name="Heym D."/>
            <person name="Quitzke V."/>
            <person name="Fersch J."/>
            <person name="Daniel R."/>
            <person name="Rother M."/>
        </authorList>
    </citation>
    <scope>NUCLEOTIDE SEQUENCE [LARGE SCALE GENOMIC DNA]</scope>
    <source>
        <strain evidence="4">DSM 2067</strain>
    </source>
</reference>
<evidence type="ECO:0000313" key="6">
    <source>
        <dbReference type="Proteomes" id="UP000590564"/>
    </source>
</evidence>